<dbReference type="AlphaFoldDB" id="A0A2U1P473"/>
<evidence type="ECO:0000313" key="2">
    <source>
        <dbReference type="Proteomes" id="UP000245207"/>
    </source>
</evidence>
<protein>
    <submittedName>
        <fullName evidence="1">Uncharacterized protein</fullName>
    </submittedName>
</protein>
<dbReference type="Proteomes" id="UP000245207">
    <property type="component" value="Unassembled WGS sequence"/>
</dbReference>
<gene>
    <name evidence="1" type="ORF">CTI12_AA196470</name>
</gene>
<comment type="caution">
    <text evidence="1">The sequence shown here is derived from an EMBL/GenBank/DDBJ whole genome shotgun (WGS) entry which is preliminary data.</text>
</comment>
<accession>A0A2U1P473</accession>
<reference evidence="1 2" key="1">
    <citation type="journal article" date="2018" name="Mol. Plant">
        <title>The genome of Artemisia annua provides insight into the evolution of Asteraceae family and artemisinin biosynthesis.</title>
        <authorList>
            <person name="Shen Q."/>
            <person name="Zhang L."/>
            <person name="Liao Z."/>
            <person name="Wang S."/>
            <person name="Yan T."/>
            <person name="Shi P."/>
            <person name="Liu M."/>
            <person name="Fu X."/>
            <person name="Pan Q."/>
            <person name="Wang Y."/>
            <person name="Lv Z."/>
            <person name="Lu X."/>
            <person name="Zhang F."/>
            <person name="Jiang W."/>
            <person name="Ma Y."/>
            <person name="Chen M."/>
            <person name="Hao X."/>
            <person name="Li L."/>
            <person name="Tang Y."/>
            <person name="Lv G."/>
            <person name="Zhou Y."/>
            <person name="Sun X."/>
            <person name="Brodelius P.E."/>
            <person name="Rose J.K.C."/>
            <person name="Tang K."/>
        </authorList>
    </citation>
    <scope>NUCLEOTIDE SEQUENCE [LARGE SCALE GENOMIC DNA]</scope>
    <source>
        <strain evidence="2">cv. Huhao1</strain>
        <tissue evidence="1">Leaf</tissue>
    </source>
</reference>
<organism evidence="1 2">
    <name type="scientific">Artemisia annua</name>
    <name type="common">Sweet wormwood</name>
    <dbReference type="NCBI Taxonomy" id="35608"/>
    <lineage>
        <taxon>Eukaryota</taxon>
        <taxon>Viridiplantae</taxon>
        <taxon>Streptophyta</taxon>
        <taxon>Embryophyta</taxon>
        <taxon>Tracheophyta</taxon>
        <taxon>Spermatophyta</taxon>
        <taxon>Magnoliopsida</taxon>
        <taxon>eudicotyledons</taxon>
        <taxon>Gunneridae</taxon>
        <taxon>Pentapetalae</taxon>
        <taxon>asterids</taxon>
        <taxon>campanulids</taxon>
        <taxon>Asterales</taxon>
        <taxon>Asteraceae</taxon>
        <taxon>Asteroideae</taxon>
        <taxon>Anthemideae</taxon>
        <taxon>Artemisiinae</taxon>
        <taxon>Artemisia</taxon>
    </lineage>
</organism>
<dbReference type="EMBL" id="PKPP01001712">
    <property type="protein sequence ID" value="PWA80532.1"/>
    <property type="molecule type" value="Genomic_DNA"/>
</dbReference>
<sequence length="250" mass="27336">MAGWLCGGIMTEDNTGAIPICGQFRRLATEGVLIDPTYAANNRTGGIYNVEFVRDVETIAEVNVPPEQPNINDGVHRGPVVLNFLSGTVYPEVADNFGALTDPQRYGQHSPCVRPSAISTSDITKQKGKRRMDAEPRNLAAENVLLKRQRQQLSIRCAPEFDVTIAHQSEPFATNQMLPATPGLRMPSSTDRHLQRLGKSASNVLRPNRVITESPRPPVEDTSCPAVGNAIGHCLTIPEQLVPQCLLKKH</sequence>
<proteinExistence type="predicted"/>
<name>A0A2U1P473_ARTAN</name>
<keyword evidence="2" id="KW-1185">Reference proteome</keyword>
<evidence type="ECO:0000313" key="1">
    <source>
        <dbReference type="EMBL" id="PWA80532.1"/>
    </source>
</evidence>